<dbReference type="EMBL" id="FNDX01000006">
    <property type="protein sequence ID" value="SDI55346.1"/>
    <property type="molecule type" value="Genomic_DNA"/>
</dbReference>
<evidence type="ECO:0000313" key="2">
    <source>
        <dbReference type="Proteomes" id="UP000199050"/>
    </source>
</evidence>
<dbReference type="AlphaFoldDB" id="A0A1G8LI50"/>
<gene>
    <name evidence="1" type="ORF">SAMN05216192_106145</name>
</gene>
<dbReference type="Proteomes" id="UP000199050">
    <property type="component" value="Unassembled WGS sequence"/>
</dbReference>
<proteinExistence type="predicted"/>
<sequence>MNRSFTINKISELMGLTSLTQRQCEADAKHSR</sequence>
<reference evidence="2" key="1">
    <citation type="submission" date="2016-10" db="EMBL/GenBank/DDBJ databases">
        <authorList>
            <person name="Varghese N."/>
            <person name="Submissions S."/>
        </authorList>
    </citation>
    <scope>NUCLEOTIDE SEQUENCE [LARGE SCALE GENOMIC DNA]</scope>
    <source>
        <strain evidence="2">CGMCC 1.11012</strain>
    </source>
</reference>
<name>A0A1G8LI50_9BACL</name>
<protein>
    <submittedName>
        <fullName evidence="1">Uncharacterized protein</fullName>
    </submittedName>
</protein>
<evidence type="ECO:0000313" key="1">
    <source>
        <dbReference type="EMBL" id="SDI55346.1"/>
    </source>
</evidence>
<organism evidence="1 2">
    <name type="scientific">Paenibacillus typhae</name>
    <dbReference type="NCBI Taxonomy" id="1174501"/>
    <lineage>
        <taxon>Bacteria</taxon>
        <taxon>Bacillati</taxon>
        <taxon>Bacillota</taxon>
        <taxon>Bacilli</taxon>
        <taxon>Bacillales</taxon>
        <taxon>Paenibacillaceae</taxon>
        <taxon>Paenibacillus</taxon>
    </lineage>
</organism>
<accession>A0A1G8LI50</accession>
<keyword evidence="2" id="KW-1185">Reference proteome</keyword>